<organism evidence="9">
    <name type="scientific">Streptomyces sp. NBC_01393</name>
    <dbReference type="NCBI Taxonomy" id="2903851"/>
    <lineage>
        <taxon>Bacteria</taxon>
        <taxon>Bacillati</taxon>
        <taxon>Actinomycetota</taxon>
        <taxon>Actinomycetes</taxon>
        <taxon>Kitasatosporales</taxon>
        <taxon>Streptomycetaceae</taxon>
        <taxon>Streptomyces</taxon>
    </lineage>
</organism>
<name>A0AAU3HUB3_9ACTN</name>
<reference evidence="9" key="1">
    <citation type="submission" date="2022-10" db="EMBL/GenBank/DDBJ databases">
        <title>The complete genomes of actinobacterial strains from the NBC collection.</title>
        <authorList>
            <person name="Joergensen T.S."/>
            <person name="Alvarez Arevalo M."/>
            <person name="Sterndorff E.B."/>
            <person name="Faurdal D."/>
            <person name="Vuksanovic O."/>
            <person name="Mourched A.-S."/>
            <person name="Charusanti P."/>
            <person name="Shaw S."/>
            <person name="Blin K."/>
            <person name="Weber T."/>
        </authorList>
    </citation>
    <scope>NUCLEOTIDE SEQUENCE</scope>
    <source>
        <strain evidence="9">NBC_01393</strain>
    </source>
</reference>
<protein>
    <submittedName>
        <fullName evidence="9">LPXTG cell wall anchor domain-containing protein</fullName>
    </submittedName>
</protein>
<feature type="signal peptide" evidence="7">
    <location>
        <begin position="1"/>
        <end position="30"/>
    </location>
</feature>
<keyword evidence="2" id="KW-0964">Secreted</keyword>
<keyword evidence="6" id="KW-0472">Membrane</keyword>
<dbReference type="NCBIfam" id="TIGR01167">
    <property type="entry name" value="LPXTG_anchor"/>
    <property type="match status" value="1"/>
</dbReference>
<evidence type="ECO:0000259" key="8">
    <source>
        <dbReference type="PROSITE" id="PS50847"/>
    </source>
</evidence>
<feature type="compositionally biased region" description="Low complexity" evidence="5">
    <location>
        <begin position="317"/>
        <end position="331"/>
    </location>
</feature>
<evidence type="ECO:0000256" key="2">
    <source>
        <dbReference type="ARBA" id="ARBA00022525"/>
    </source>
</evidence>
<gene>
    <name evidence="9" type="ORF">OG699_14505</name>
</gene>
<feature type="region of interest" description="Disordered" evidence="5">
    <location>
        <begin position="309"/>
        <end position="377"/>
    </location>
</feature>
<keyword evidence="1" id="KW-0134">Cell wall</keyword>
<evidence type="ECO:0000256" key="1">
    <source>
        <dbReference type="ARBA" id="ARBA00022512"/>
    </source>
</evidence>
<keyword evidence="6" id="KW-0812">Transmembrane</keyword>
<evidence type="ECO:0000256" key="7">
    <source>
        <dbReference type="SAM" id="SignalP"/>
    </source>
</evidence>
<evidence type="ECO:0000256" key="5">
    <source>
        <dbReference type="SAM" id="MobiDB-lite"/>
    </source>
</evidence>
<evidence type="ECO:0000256" key="4">
    <source>
        <dbReference type="ARBA" id="ARBA00023088"/>
    </source>
</evidence>
<evidence type="ECO:0000313" key="9">
    <source>
        <dbReference type="EMBL" id="WTZ09101.1"/>
    </source>
</evidence>
<feature type="chain" id="PRO_5043491763" evidence="7">
    <location>
        <begin position="31"/>
        <end position="404"/>
    </location>
</feature>
<accession>A0AAU3HUB3</accession>
<evidence type="ECO:0000256" key="3">
    <source>
        <dbReference type="ARBA" id="ARBA00022729"/>
    </source>
</evidence>
<evidence type="ECO:0000256" key="6">
    <source>
        <dbReference type="SAM" id="Phobius"/>
    </source>
</evidence>
<keyword evidence="4" id="KW-0572">Peptidoglycan-anchor</keyword>
<keyword evidence="3 7" id="KW-0732">Signal</keyword>
<proteinExistence type="predicted"/>
<dbReference type="AlphaFoldDB" id="A0AAU3HUB3"/>
<keyword evidence="6" id="KW-1133">Transmembrane helix</keyword>
<feature type="domain" description="Gram-positive cocci surface proteins LPxTG" evidence="8">
    <location>
        <begin position="369"/>
        <end position="404"/>
    </location>
</feature>
<dbReference type="InterPro" id="IPR019931">
    <property type="entry name" value="LPXTG_anchor"/>
</dbReference>
<dbReference type="EMBL" id="CP109546">
    <property type="protein sequence ID" value="WTZ09101.1"/>
    <property type="molecule type" value="Genomic_DNA"/>
</dbReference>
<dbReference type="PROSITE" id="PS50847">
    <property type="entry name" value="GRAM_POS_ANCHORING"/>
    <property type="match status" value="1"/>
</dbReference>
<feature type="transmembrane region" description="Helical" evidence="6">
    <location>
        <begin position="379"/>
        <end position="398"/>
    </location>
</feature>
<sequence length="404" mass="41054">MRQRIRPSHLRKPAAFVAAAAFAAAVPAFAAAPAYAEPGEASLEISTLPSASPKPGDVYDKNVVITNKGTAATDGFTFRVRLTRGLDFPEEVKGCTYSTVADQVRQALCELDTVIEPGASVETPVRFKALPKALMETVEYGTSATGAAPGEGFSESYRRLTLTADSSADLVAVGEDTEALAGGQQSINVQLRNDGPGWIQNQTSDDQPALMVRIPKGTTASMVPQDCQPFGIDGPNAPGGTPGRATYVCSPDDHTIEVGQALTYTFMLDVAKGTKTTDGSVKATSVYDIHPAFDKNPANDTAKIHVAIPTDNEEDPSPSASATSPGTSSGGNDPEGQSTGGSGSTGSTGSTSAGSTTGGSTTGSVDGSLASTGSDGTPLLVGAAAATAALGGGLVLAVRRRRAV</sequence>